<evidence type="ECO:0000313" key="1">
    <source>
        <dbReference type="EMBL" id="AFQ96381.1"/>
    </source>
</evidence>
<name>M4HNL5_9CAUD</name>
<dbReference type="Proteomes" id="UP000011865">
    <property type="component" value="Segment"/>
</dbReference>
<dbReference type="KEGG" id="vg:15041830"/>
<dbReference type="GeneID" id="15041830"/>
<keyword evidence="2" id="KW-1185">Reference proteome</keyword>
<dbReference type="OrthoDB" id="24741at10239"/>
<accession>M4HNL5</accession>
<dbReference type="EMBL" id="JX094431">
    <property type="protein sequence ID" value="AFQ96381.1"/>
    <property type="molecule type" value="Genomic_DNA"/>
</dbReference>
<dbReference type="RefSeq" id="YP_007676971.1">
    <property type="nucleotide sequence ID" value="NC_020873.1"/>
</dbReference>
<proteinExistence type="predicted"/>
<evidence type="ECO:0000313" key="2">
    <source>
        <dbReference type="Proteomes" id="UP000011865"/>
    </source>
</evidence>
<gene>
    <name evidence="1" type="primary">orf072</name>
</gene>
<protein>
    <submittedName>
        <fullName evidence="1">Uncharacterized protein</fullName>
    </submittedName>
</protein>
<reference evidence="1 2" key="1">
    <citation type="journal article" date="2013" name="Virol. J.">
        <title>Genome sequence and analysis of a broad-host range lytic bacteriophage that infects the Bacillus cereus group.</title>
        <authorList>
            <person name="El-Arabi T.F."/>
            <person name="Griffiths M.W."/>
            <person name="She Y.M."/>
            <person name="Villegas A."/>
            <person name="Lingohr E.J."/>
            <person name="Kropinski A.M."/>
        </authorList>
    </citation>
    <scope>NUCLEOTIDE SEQUENCE [LARGE SCALE GENOMIC DNA]</scope>
</reference>
<sequence>MHYLTLIELWEKLDKLKDTHPDAEIVLGQHADPRTYIGLVDVKYDPIFDTLDLHSRPKEEQHVNPTL</sequence>
<organism evidence="1 2">
    <name type="scientific">Bacillus phage vB_BceM_Bc431v3</name>
    <dbReference type="NCBI Taxonomy" id="1195072"/>
    <lineage>
        <taxon>Viruses</taxon>
        <taxon>Duplodnaviria</taxon>
        <taxon>Heunggongvirae</taxon>
        <taxon>Uroviricota</taxon>
        <taxon>Caudoviricetes</taxon>
        <taxon>Herelleviridae</taxon>
        <taxon>Bastillevirinae</taxon>
        <taxon>Caeruleovirus</taxon>
        <taxon>Caeruleovirus Bc431</taxon>
    </lineage>
</organism>